<evidence type="ECO:0000313" key="11">
    <source>
        <dbReference type="Proteomes" id="UP001153069"/>
    </source>
</evidence>
<sequence length="787" mass="88028">MTTTKDYHDELPTRSAGASGAEDSEGCGSDYVDDESGHLGNATALEEKPAQKIAQKESDQVWYLRLVLLMVLVVAALTTSLLLYFLLRADEQEDFEKQYYSDVNKILEGIASSIDNSLGAIDAYVSKMVAQQSVTNSSFPFVTVPGFGVQAAKLMKLSGAYQFGTALFVTPEQRDPWQKYASENDQWVEETIQVQDKNEEWLSATLRNYNASYELIGITAEMELGVADDPLPYSNNTYAALWQNAPLLEEQSFIPYNYDVWISVDAVPDILESIHSQRVIIAKSPNILMDPDDAEMAIYIEELAEKNKHFVSPDQDPTEPITAITYPIIDSFDSVRIDVSPENLIHNTVVGFLFFTIYFRELFINILPDNSIGLVVVVEAPDCNETFTYRLDGPEAIYLGGGDHHDPSYDYLEQSAQFAEMMETAKSQGSSSYTGLPLSDTYCARNVRIYPSKATEDPHTTNKPVIIAVLTALIFVFTSLIFLLFDWRVRVRQTKVNNRAVASTAIVTSLFPEQVAQQLYQEREETIQHKKAKETNLDSFLQEDHYHGSTAVKSSKPIASRYDHTSILFMDLSGFTFWSAQRGPEDVFLMLETFYGAIDEIAKKRGVFKVETIGDCYVAVTGIPDAMEDHAATLCRFARDSVNKMNELKVQLAETVGPDILDLQFRVGIHSGSCIAGVLRGEKGRFQLFGNTMNFAARMESTGVPGRIHVSEATAEELRSKGKGHWLEPREDLVHAKGLGEIQTYFVDFKNAKSIVSCSVSNWSNDRDQEDRKDLEDDDGAEKRVSC</sequence>
<reference evidence="10" key="1">
    <citation type="submission" date="2020-06" db="EMBL/GenBank/DDBJ databases">
        <authorList>
            <consortium name="Plant Systems Biology data submission"/>
        </authorList>
    </citation>
    <scope>NUCLEOTIDE SEQUENCE</scope>
    <source>
        <strain evidence="10">D6</strain>
    </source>
</reference>
<proteinExistence type="predicted"/>
<evidence type="ECO:0000256" key="2">
    <source>
        <dbReference type="ARBA" id="ARBA00022692"/>
    </source>
</evidence>
<dbReference type="PANTHER" id="PTHR11920">
    <property type="entry name" value="GUANYLYL CYCLASE"/>
    <property type="match status" value="1"/>
</dbReference>
<dbReference type="EMBL" id="CAICTM010001662">
    <property type="protein sequence ID" value="CAB9525340.1"/>
    <property type="molecule type" value="Genomic_DNA"/>
</dbReference>
<keyword evidence="10" id="KW-0675">Receptor</keyword>
<gene>
    <name evidence="10" type="ORF">SEMRO_1664_G289500.1</name>
</gene>
<feature type="transmembrane region" description="Helical" evidence="8">
    <location>
        <begin position="62"/>
        <end position="87"/>
    </location>
</feature>
<feature type="region of interest" description="Disordered" evidence="7">
    <location>
        <begin position="763"/>
        <end position="787"/>
    </location>
</feature>
<evidence type="ECO:0000256" key="8">
    <source>
        <dbReference type="SAM" id="Phobius"/>
    </source>
</evidence>
<feature type="region of interest" description="Disordered" evidence="7">
    <location>
        <begin position="1"/>
        <end position="35"/>
    </location>
</feature>
<keyword evidence="6" id="KW-0456">Lyase</keyword>
<dbReference type="GO" id="GO:0005886">
    <property type="term" value="C:plasma membrane"/>
    <property type="evidence" value="ECO:0007669"/>
    <property type="project" value="TreeGrafter"/>
</dbReference>
<evidence type="ECO:0000313" key="10">
    <source>
        <dbReference type="EMBL" id="CAB9525340.1"/>
    </source>
</evidence>
<dbReference type="InterPro" id="IPR029787">
    <property type="entry name" value="Nucleotide_cyclase"/>
</dbReference>
<dbReference type="GO" id="GO:0001653">
    <property type="term" value="F:peptide receptor activity"/>
    <property type="evidence" value="ECO:0007669"/>
    <property type="project" value="TreeGrafter"/>
</dbReference>
<dbReference type="InterPro" id="IPR001054">
    <property type="entry name" value="A/G_cyclase"/>
</dbReference>
<dbReference type="OrthoDB" id="10035433at2759"/>
<dbReference type="GO" id="GO:0035556">
    <property type="term" value="P:intracellular signal transduction"/>
    <property type="evidence" value="ECO:0007669"/>
    <property type="project" value="InterPro"/>
</dbReference>
<evidence type="ECO:0000256" key="3">
    <source>
        <dbReference type="ARBA" id="ARBA00022741"/>
    </source>
</evidence>
<dbReference type="CDD" id="cd07302">
    <property type="entry name" value="CHD"/>
    <property type="match status" value="1"/>
</dbReference>
<dbReference type="Proteomes" id="UP001153069">
    <property type="component" value="Unassembled WGS sequence"/>
</dbReference>
<accession>A0A9N8HUJ2</accession>
<evidence type="ECO:0000256" key="1">
    <source>
        <dbReference type="ARBA" id="ARBA00004370"/>
    </source>
</evidence>
<feature type="compositionally biased region" description="Basic and acidic residues" evidence="7">
    <location>
        <begin position="1"/>
        <end position="12"/>
    </location>
</feature>
<evidence type="ECO:0000256" key="6">
    <source>
        <dbReference type="ARBA" id="ARBA00023239"/>
    </source>
</evidence>
<evidence type="ECO:0000259" key="9">
    <source>
        <dbReference type="PROSITE" id="PS50125"/>
    </source>
</evidence>
<evidence type="ECO:0000256" key="5">
    <source>
        <dbReference type="ARBA" id="ARBA00023136"/>
    </source>
</evidence>
<keyword evidence="2 8" id="KW-0812">Transmembrane</keyword>
<dbReference type="PANTHER" id="PTHR11920:SF335">
    <property type="entry name" value="GUANYLATE CYCLASE"/>
    <property type="match status" value="1"/>
</dbReference>
<keyword evidence="11" id="KW-1185">Reference proteome</keyword>
<comment type="subcellular location">
    <subcellularLocation>
        <location evidence="1">Membrane</location>
    </subcellularLocation>
</comment>
<keyword evidence="5 8" id="KW-0472">Membrane</keyword>
<feature type="transmembrane region" description="Helical" evidence="8">
    <location>
        <begin position="465"/>
        <end position="485"/>
    </location>
</feature>
<protein>
    <submittedName>
        <fullName evidence="10">Stable enterotoxin receptor</fullName>
    </submittedName>
</protein>
<keyword evidence="4 8" id="KW-1133">Transmembrane helix</keyword>
<keyword evidence="3" id="KW-0547">Nucleotide-binding</keyword>
<dbReference type="SMART" id="SM00044">
    <property type="entry name" value="CYCc"/>
    <property type="match status" value="1"/>
</dbReference>
<feature type="compositionally biased region" description="Basic and acidic residues" evidence="7">
    <location>
        <begin position="765"/>
        <end position="787"/>
    </location>
</feature>
<name>A0A9N8HUJ2_9STRA</name>
<dbReference type="GO" id="GO:0000166">
    <property type="term" value="F:nucleotide binding"/>
    <property type="evidence" value="ECO:0007669"/>
    <property type="project" value="UniProtKB-KW"/>
</dbReference>
<dbReference type="InterPro" id="IPR050401">
    <property type="entry name" value="Cyclic_nucleotide_synthase"/>
</dbReference>
<evidence type="ECO:0000256" key="7">
    <source>
        <dbReference type="SAM" id="MobiDB-lite"/>
    </source>
</evidence>
<evidence type="ECO:0000256" key="4">
    <source>
        <dbReference type="ARBA" id="ARBA00022989"/>
    </source>
</evidence>
<dbReference type="AlphaFoldDB" id="A0A9N8HUJ2"/>
<dbReference type="GO" id="GO:0004016">
    <property type="term" value="F:adenylate cyclase activity"/>
    <property type="evidence" value="ECO:0007669"/>
    <property type="project" value="TreeGrafter"/>
</dbReference>
<dbReference type="GO" id="GO:0007168">
    <property type="term" value="P:receptor guanylyl cyclase signaling pathway"/>
    <property type="evidence" value="ECO:0007669"/>
    <property type="project" value="TreeGrafter"/>
</dbReference>
<dbReference type="SUPFAM" id="SSF55073">
    <property type="entry name" value="Nucleotide cyclase"/>
    <property type="match status" value="1"/>
</dbReference>
<dbReference type="PROSITE" id="PS50125">
    <property type="entry name" value="GUANYLATE_CYCLASE_2"/>
    <property type="match status" value="1"/>
</dbReference>
<dbReference type="GO" id="GO:0004383">
    <property type="term" value="F:guanylate cyclase activity"/>
    <property type="evidence" value="ECO:0007669"/>
    <property type="project" value="TreeGrafter"/>
</dbReference>
<dbReference type="Pfam" id="PF00211">
    <property type="entry name" value="Guanylate_cyc"/>
    <property type="match status" value="1"/>
</dbReference>
<organism evidence="10 11">
    <name type="scientific">Seminavis robusta</name>
    <dbReference type="NCBI Taxonomy" id="568900"/>
    <lineage>
        <taxon>Eukaryota</taxon>
        <taxon>Sar</taxon>
        <taxon>Stramenopiles</taxon>
        <taxon>Ochrophyta</taxon>
        <taxon>Bacillariophyta</taxon>
        <taxon>Bacillariophyceae</taxon>
        <taxon>Bacillariophycidae</taxon>
        <taxon>Naviculales</taxon>
        <taxon>Naviculaceae</taxon>
        <taxon>Seminavis</taxon>
    </lineage>
</organism>
<feature type="domain" description="Guanylate cyclase" evidence="9">
    <location>
        <begin position="566"/>
        <end position="700"/>
    </location>
</feature>
<dbReference type="Gene3D" id="3.30.70.1230">
    <property type="entry name" value="Nucleotide cyclase"/>
    <property type="match status" value="1"/>
</dbReference>
<comment type="caution">
    <text evidence="10">The sequence shown here is derived from an EMBL/GenBank/DDBJ whole genome shotgun (WGS) entry which is preliminary data.</text>
</comment>